<comment type="caution">
    <text evidence="1">The sequence shown here is derived from an EMBL/GenBank/DDBJ whole genome shotgun (WGS) entry which is preliminary data.</text>
</comment>
<gene>
    <name evidence="1" type="ORF">S01H1_37250</name>
</gene>
<name>X0UYZ9_9ZZZZ</name>
<evidence type="ECO:0000313" key="1">
    <source>
        <dbReference type="EMBL" id="GAG11045.1"/>
    </source>
</evidence>
<dbReference type="EMBL" id="BARS01023394">
    <property type="protein sequence ID" value="GAG11045.1"/>
    <property type="molecule type" value="Genomic_DNA"/>
</dbReference>
<sequence length="74" mass="8490">NADTKTQILRIDSGTVVTLLEIRILRMASNITYTYGPFDIRGEYVIKPWVFRYLTRYPELLEGGVVIEEGLPVD</sequence>
<proteinExistence type="predicted"/>
<reference evidence="1" key="1">
    <citation type="journal article" date="2014" name="Front. Microbiol.">
        <title>High frequency of phylogenetically diverse reductive dehalogenase-homologous genes in deep subseafloor sedimentary metagenomes.</title>
        <authorList>
            <person name="Kawai M."/>
            <person name="Futagami T."/>
            <person name="Toyoda A."/>
            <person name="Takaki Y."/>
            <person name="Nishi S."/>
            <person name="Hori S."/>
            <person name="Arai W."/>
            <person name="Tsubouchi T."/>
            <person name="Morono Y."/>
            <person name="Uchiyama I."/>
            <person name="Ito T."/>
            <person name="Fujiyama A."/>
            <person name="Inagaki F."/>
            <person name="Takami H."/>
        </authorList>
    </citation>
    <scope>NUCLEOTIDE SEQUENCE</scope>
    <source>
        <strain evidence="1">Expedition CK06-06</strain>
    </source>
</reference>
<accession>X0UYZ9</accession>
<dbReference type="AlphaFoldDB" id="X0UYZ9"/>
<organism evidence="1">
    <name type="scientific">marine sediment metagenome</name>
    <dbReference type="NCBI Taxonomy" id="412755"/>
    <lineage>
        <taxon>unclassified sequences</taxon>
        <taxon>metagenomes</taxon>
        <taxon>ecological metagenomes</taxon>
    </lineage>
</organism>
<protein>
    <submittedName>
        <fullName evidence="1">Uncharacterized protein</fullName>
    </submittedName>
</protein>
<feature type="non-terminal residue" evidence="1">
    <location>
        <position position="1"/>
    </location>
</feature>